<dbReference type="STRING" id="477680.SAMN05421788_11559"/>
<evidence type="ECO:0000313" key="2">
    <source>
        <dbReference type="EMBL" id="SIT34233.1"/>
    </source>
</evidence>
<dbReference type="AlphaFoldDB" id="A0A1N7RGI3"/>
<evidence type="ECO:0000259" key="1">
    <source>
        <dbReference type="PROSITE" id="PS51186"/>
    </source>
</evidence>
<dbReference type="Proteomes" id="UP000186917">
    <property type="component" value="Unassembled WGS sequence"/>
</dbReference>
<sequence length="232" mass="26105">MSTSANVPLLDNPIWNALNTGNALLSFGNDRVKYFDLSVSPFVGMRENTAAGFALLNEMAPEDRAFILFASEKVDFPAPWKVTLEMPLFQMVCNNPEAYIQAGEGFIELETEHVSDMLELTKLTNPGPFNSNTIDFGSYTGIYREKQLVAMAGWRMQPRPYIEVSAVCTHPDHLGKGYAGMLIREQMKRIVAQGCLPFLHVKKENSGAIRLYEKLGFGIRSEITAWVFRRMQ</sequence>
<dbReference type="CDD" id="cd04301">
    <property type="entry name" value="NAT_SF"/>
    <property type="match status" value="1"/>
</dbReference>
<dbReference type="InterPro" id="IPR000182">
    <property type="entry name" value="GNAT_dom"/>
</dbReference>
<dbReference type="InterPro" id="IPR013653">
    <property type="entry name" value="GCN5-like_dom"/>
</dbReference>
<protein>
    <submittedName>
        <fullName evidence="2">FR47-like protein</fullName>
    </submittedName>
</protein>
<dbReference type="SUPFAM" id="SSF55729">
    <property type="entry name" value="Acyl-CoA N-acyltransferases (Nat)"/>
    <property type="match status" value="1"/>
</dbReference>
<dbReference type="PROSITE" id="PS51186">
    <property type="entry name" value="GNAT"/>
    <property type="match status" value="1"/>
</dbReference>
<feature type="domain" description="N-acetyltransferase" evidence="1">
    <location>
        <begin position="104"/>
        <end position="232"/>
    </location>
</feature>
<dbReference type="InterPro" id="IPR016181">
    <property type="entry name" value="Acyl_CoA_acyltransferase"/>
</dbReference>
<proteinExistence type="predicted"/>
<accession>A0A1N7RGI3</accession>
<dbReference type="Pfam" id="PF08445">
    <property type="entry name" value="FR47"/>
    <property type="match status" value="1"/>
</dbReference>
<name>A0A1N7RGI3_9BACT</name>
<dbReference type="RefSeq" id="WP_076382625.1">
    <property type="nucleotide sequence ID" value="NZ_AP017422.1"/>
</dbReference>
<dbReference type="OrthoDB" id="9797456at2"/>
<organism evidence="2 3">
    <name type="scientific">Filimonas lacunae</name>
    <dbReference type="NCBI Taxonomy" id="477680"/>
    <lineage>
        <taxon>Bacteria</taxon>
        <taxon>Pseudomonadati</taxon>
        <taxon>Bacteroidota</taxon>
        <taxon>Chitinophagia</taxon>
        <taxon>Chitinophagales</taxon>
        <taxon>Chitinophagaceae</taxon>
        <taxon>Filimonas</taxon>
    </lineage>
</organism>
<dbReference type="Gene3D" id="3.40.630.30">
    <property type="match status" value="1"/>
</dbReference>
<reference evidence="3" key="1">
    <citation type="submission" date="2017-01" db="EMBL/GenBank/DDBJ databases">
        <authorList>
            <person name="Varghese N."/>
            <person name="Submissions S."/>
        </authorList>
    </citation>
    <scope>NUCLEOTIDE SEQUENCE [LARGE SCALE GENOMIC DNA]</scope>
    <source>
        <strain evidence="3">DSM 21054</strain>
    </source>
</reference>
<dbReference type="GO" id="GO:0016747">
    <property type="term" value="F:acyltransferase activity, transferring groups other than amino-acyl groups"/>
    <property type="evidence" value="ECO:0007669"/>
    <property type="project" value="InterPro"/>
</dbReference>
<evidence type="ECO:0000313" key="3">
    <source>
        <dbReference type="Proteomes" id="UP000186917"/>
    </source>
</evidence>
<dbReference type="EMBL" id="FTOR01000015">
    <property type="protein sequence ID" value="SIT34233.1"/>
    <property type="molecule type" value="Genomic_DNA"/>
</dbReference>
<keyword evidence="3" id="KW-1185">Reference proteome</keyword>
<gene>
    <name evidence="2" type="ORF">SAMN05421788_11559</name>
</gene>